<dbReference type="PANTHER" id="PTHR40043:SF1">
    <property type="entry name" value="UPF0719 INNER MEMBRANE PROTEIN YJFL"/>
    <property type="match status" value="1"/>
</dbReference>
<feature type="transmembrane region" description="Helical" evidence="7">
    <location>
        <begin position="53"/>
        <end position="74"/>
    </location>
</feature>
<keyword evidence="4 7" id="KW-0812">Transmembrane</keyword>
<feature type="transmembrane region" description="Helical" evidence="7">
    <location>
        <begin position="237"/>
        <end position="257"/>
    </location>
</feature>
<evidence type="ECO:0000256" key="1">
    <source>
        <dbReference type="ARBA" id="ARBA00004651"/>
    </source>
</evidence>
<evidence type="ECO:0000313" key="9">
    <source>
        <dbReference type="Proteomes" id="UP000053586"/>
    </source>
</evidence>
<feature type="transmembrane region" description="Helical" evidence="7">
    <location>
        <begin position="14"/>
        <end position="32"/>
    </location>
</feature>
<organism evidence="8 9">
    <name type="scientific">Glaciecola punicea ACAM 611</name>
    <dbReference type="NCBI Taxonomy" id="1121923"/>
    <lineage>
        <taxon>Bacteria</taxon>
        <taxon>Pseudomonadati</taxon>
        <taxon>Pseudomonadota</taxon>
        <taxon>Gammaproteobacteria</taxon>
        <taxon>Alteromonadales</taxon>
        <taxon>Alteromonadaceae</taxon>
        <taxon>Glaciecola</taxon>
    </lineage>
</organism>
<protein>
    <recommendedName>
        <fullName evidence="10">ATP synthase F0, A subunit</fullName>
    </recommendedName>
</protein>
<dbReference type="EMBL" id="BAET01000013">
    <property type="protein sequence ID" value="GAB55492.1"/>
    <property type="molecule type" value="Genomic_DNA"/>
</dbReference>
<evidence type="ECO:0000256" key="7">
    <source>
        <dbReference type="SAM" id="Phobius"/>
    </source>
</evidence>
<dbReference type="OrthoDB" id="6397734at2"/>
<reference evidence="8 9" key="2">
    <citation type="journal article" date="2017" name="Antonie Van Leeuwenhoek">
        <title>Rhizobium rhizosphaerae sp. nov., a novel species isolated from rice rhizosphere.</title>
        <authorList>
            <person name="Zhao J.J."/>
            <person name="Zhang J."/>
            <person name="Zhang R.J."/>
            <person name="Zhang C.W."/>
            <person name="Yin H.Q."/>
            <person name="Zhang X.X."/>
        </authorList>
    </citation>
    <scope>NUCLEOTIDE SEQUENCE [LARGE SCALE GENOMIC DNA]</scope>
    <source>
        <strain evidence="8 9">ACAM 611</strain>
    </source>
</reference>
<dbReference type="STRING" id="56804.BAE46_05710"/>
<keyword evidence="3" id="KW-1003">Cell membrane</keyword>
<dbReference type="RefSeq" id="WP_006004632.1">
    <property type="nucleotide sequence ID" value="NZ_BAET01000013.1"/>
</dbReference>
<feature type="transmembrane region" description="Helical" evidence="7">
    <location>
        <begin position="126"/>
        <end position="144"/>
    </location>
</feature>
<dbReference type="AlphaFoldDB" id="H5TB15"/>
<dbReference type="InterPro" id="IPR007140">
    <property type="entry name" value="DUF350"/>
</dbReference>
<evidence type="ECO:0000313" key="8">
    <source>
        <dbReference type="EMBL" id="GAB55492.1"/>
    </source>
</evidence>
<dbReference type="eggNOG" id="ENOG502Z8FY">
    <property type="taxonomic scope" value="Bacteria"/>
</dbReference>
<proteinExistence type="inferred from homology"/>
<feature type="transmembrane region" description="Helical" evidence="7">
    <location>
        <begin position="156"/>
        <end position="176"/>
    </location>
</feature>
<feature type="transmembrane region" description="Helical" evidence="7">
    <location>
        <begin position="278"/>
        <end position="300"/>
    </location>
</feature>
<dbReference type="Pfam" id="PF03994">
    <property type="entry name" value="DUF350"/>
    <property type="match status" value="2"/>
</dbReference>
<evidence type="ECO:0008006" key="10">
    <source>
        <dbReference type="Google" id="ProtNLM"/>
    </source>
</evidence>
<accession>H5TB15</accession>
<comment type="caution">
    <text evidence="8">The sequence shown here is derived from an EMBL/GenBank/DDBJ whole genome shotgun (WGS) entry which is preliminary data.</text>
</comment>
<sequence length="304" mass="32753">MDQLIKLVAIENDLAIYLVIDIAIAVAMLFVIRTLSGLFTKVNVKRELGERDNFAFGISLAGRLLSLTIVLSAVVGRQVGMGYEAAAISMLLFGGSGIVLVRLGRYAHDKIVLHRLDRGQMITDKNVSVALVDASAAIASAIITKSIIEWSVGIDINAFIALFSAVIVVLLVLLFATRVYEYNFRENNQDNSFQKTLCDGQIALAIQHGGNLIGIAIAVSTASKVLVYSPTGYVSNITGWLIVGLAFAVLLMLLTSITKRIVLAGINRRDEVVLQHNIGVASIEAVLSVGIAILFSNVFFQGIY</sequence>
<evidence type="ECO:0000256" key="5">
    <source>
        <dbReference type="ARBA" id="ARBA00022989"/>
    </source>
</evidence>
<gene>
    <name evidence="8" type="ORF">GPUN_1368</name>
</gene>
<comment type="subcellular location">
    <subcellularLocation>
        <location evidence="1">Cell membrane</location>
        <topology evidence="1">Multi-pass membrane protein</topology>
    </subcellularLocation>
</comment>
<dbReference type="Proteomes" id="UP000053586">
    <property type="component" value="Unassembled WGS sequence"/>
</dbReference>
<name>H5TB15_9ALTE</name>
<dbReference type="GO" id="GO:0005886">
    <property type="term" value="C:plasma membrane"/>
    <property type="evidence" value="ECO:0007669"/>
    <property type="project" value="UniProtKB-SubCell"/>
</dbReference>
<evidence type="ECO:0000256" key="6">
    <source>
        <dbReference type="ARBA" id="ARBA00023136"/>
    </source>
</evidence>
<evidence type="ECO:0000256" key="2">
    <source>
        <dbReference type="ARBA" id="ARBA00005779"/>
    </source>
</evidence>
<dbReference type="PANTHER" id="PTHR40043">
    <property type="entry name" value="UPF0719 INNER MEMBRANE PROTEIN YJFL"/>
    <property type="match status" value="1"/>
</dbReference>
<keyword evidence="9" id="KW-1185">Reference proteome</keyword>
<evidence type="ECO:0000256" key="3">
    <source>
        <dbReference type="ARBA" id="ARBA00022475"/>
    </source>
</evidence>
<keyword evidence="5 7" id="KW-1133">Transmembrane helix</keyword>
<feature type="transmembrane region" description="Helical" evidence="7">
    <location>
        <begin position="86"/>
        <end position="105"/>
    </location>
</feature>
<keyword evidence="6 7" id="KW-0472">Membrane</keyword>
<reference evidence="8 9" key="1">
    <citation type="journal article" date="2012" name="J. Bacteriol.">
        <title>Genome sequence of proteorhodopsin-containing sea ice bacterium Glaciecola punicea ACAM 611T.</title>
        <authorList>
            <person name="Qin Q.-L."/>
            <person name="Xie B.-B."/>
            <person name="Shu Y.-L."/>
            <person name="Rong J.-C."/>
            <person name="Zhao D.-L."/>
            <person name="Zhang X.-Y."/>
            <person name="Chen X.-L."/>
            <person name="Zhou B.-C."/>
            <person name="Zhanga Y.-Z."/>
        </authorList>
    </citation>
    <scope>NUCLEOTIDE SEQUENCE [LARGE SCALE GENOMIC DNA]</scope>
    <source>
        <strain evidence="8 9">ACAM 611</strain>
    </source>
</reference>
<evidence type="ECO:0000256" key="4">
    <source>
        <dbReference type="ARBA" id="ARBA00022692"/>
    </source>
</evidence>
<comment type="similarity">
    <text evidence="2">Belongs to the UPF0719 family.</text>
</comment>